<evidence type="ECO:0000313" key="3">
    <source>
        <dbReference type="Proteomes" id="UP000321749"/>
    </source>
</evidence>
<dbReference type="InterPro" id="IPR028037">
    <property type="entry name" value="Antitoxin_Rv0909/MT0933"/>
</dbReference>
<feature type="compositionally biased region" description="Low complexity" evidence="1">
    <location>
        <begin position="61"/>
        <end position="73"/>
    </location>
</feature>
<sequence>MCIGFEDLVNKGKDALNSEQGEQMSDQAIQGAGDGFDTLTGGRFAEHTDGVQERADGFLGQQEQQDQQDQQQQ</sequence>
<dbReference type="AlphaFoldDB" id="A0AA87RFN9"/>
<dbReference type="Pfam" id="PF14013">
    <property type="entry name" value="MT0933_antitox"/>
    <property type="match status" value="1"/>
</dbReference>
<evidence type="ECO:0000313" key="2">
    <source>
        <dbReference type="EMBL" id="GEK79809.1"/>
    </source>
</evidence>
<feature type="region of interest" description="Disordered" evidence="1">
    <location>
        <begin position="14"/>
        <end position="73"/>
    </location>
</feature>
<evidence type="ECO:0000256" key="1">
    <source>
        <dbReference type="SAM" id="MobiDB-lite"/>
    </source>
</evidence>
<evidence type="ECO:0008006" key="4">
    <source>
        <dbReference type="Google" id="ProtNLM"/>
    </source>
</evidence>
<dbReference type="EMBL" id="BJUU01000005">
    <property type="protein sequence ID" value="GEK79809.1"/>
    <property type="molecule type" value="Genomic_DNA"/>
</dbReference>
<comment type="caution">
    <text evidence="2">The sequence shown here is derived from an EMBL/GenBank/DDBJ whole genome shotgun (WGS) entry which is preliminary data.</text>
</comment>
<proteinExistence type="predicted"/>
<reference evidence="2 3" key="1">
    <citation type="submission" date="2019-07" db="EMBL/GenBank/DDBJ databases">
        <title>Whole genome shotgun sequence of Agrococcus baldri NBRC 103055.</title>
        <authorList>
            <person name="Hosoyama A."/>
            <person name="Uohara A."/>
            <person name="Ohji S."/>
            <person name="Ichikawa N."/>
        </authorList>
    </citation>
    <scope>NUCLEOTIDE SEQUENCE [LARGE SCALE GENOMIC DNA]</scope>
    <source>
        <strain evidence="2 3">NBRC 103055</strain>
    </source>
</reference>
<name>A0AA87RFN9_9MICO</name>
<feature type="compositionally biased region" description="Basic and acidic residues" evidence="1">
    <location>
        <begin position="44"/>
        <end position="56"/>
    </location>
</feature>
<dbReference type="Proteomes" id="UP000321749">
    <property type="component" value="Unassembled WGS sequence"/>
</dbReference>
<organism evidence="2 3">
    <name type="scientific">Agrococcus baldri</name>
    <dbReference type="NCBI Taxonomy" id="153730"/>
    <lineage>
        <taxon>Bacteria</taxon>
        <taxon>Bacillati</taxon>
        <taxon>Actinomycetota</taxon>
        <taxon>Actinomycetes</taxon>
        <taxon>Micrococcales</taxon>
        <taxon>Microbacteriaceae</taxon>
        <taxon>Agrococcus</taxon>
    </lineage>
</organism>
<accession>A0AA87RFN9</accession>
<feature type="compositionally biased region" description="Polar residues" evidence="1">
    <location>
        <begin position="17"/>
        <end position="28"/>
    </location>
</feature>
<keyword evidence="3" id="KW-1185">Reference proteome</keyword>
<protein>
    <recommendedName>
        <fullName evidence="4">MT0933-like antitoxin protein</fullName>
    </recommendedName>
</protein>
<gene>
    <name evidence="2" type="ORF">ABA31_11600</name>
</gene>